<comment type="caution">
    <text evidence="1">The sequence shown here is derived from an EMBL/GenBank/DDBJ whole genome shotgun (WGS) entry which is preliminary data.</text>
</comment>
<name>A0A0G0GXA5_9BACT</name>
<accession>A0A0G0GXA5</accession>
<dbReference type="Proteomes" id="UP000034852">
    <property type="component" value="Unassembled WGS sequence"/>
</dbReference>
<evidence type="ECO:0000313" key="1">
    <source>
        <dbReference type="EMBL" id="KKQ35603.1"/>
    </source>
</evidence>
<sequence length="77" mass="8977">MLHNQIAPFFEHLDLYHGSNGKDLINWRLDRAYLPDEDVSYDALVHSFECSYNSIEDWAYERKKCGLSTNVADFFGS</sequence>
<protein>
    <submittedName>
        <fullName evidence="1">Uncharacterized protein</fullName>
    </submittedName>
</protein>
<evidence type="ECO:0000313" key="2">
    <source>
        <dbReference type="Proteomes" id="UP000034852"/>
    </source>
</evidence>
<dbReference type="EMBL" id="LBTH01000021">
    <property type="protein sequence ID" value="KKQ35603.1"/>
    <property type="molecule type" value="Genomic_DNA"/>
</dbReference>
<gene>
    <name evidence="1" type="ORF">US52_C0021G0008</name>
</gene>
<feature type="non-terminal residue" evidence="1">
    <location>
        <position position="77"/>
    </location>
</feature>
<dbReference type="AlphaFoldDB" id="A0A0G0GXA5"/>
<proteinExistence type="predicted"/>
<organism evidence="1 2">
    <name type="scientific">candidate division WS6 bacterium GW2011_GWA2_37_6</name>
    <dbReference type="NCBI Taxonomy" id="1619087"/>
    <lineage>
        <taxon>Bacteria</taxon>
        <taxon>Candidatus Dojkabacteria</taxon>
    </lineage>
</organism>
<reference evidence="1 2" key="1">
    <citation type="journal article" date="2015" name="Nature">
        <title>rRNA introns, odd ribosomes, and small enigmatic genomes across a large radiation of phyla.</title>
        <authorList>
            <person name="Brown C.T."/>
            <person name="Hug L.A."/>
            <person name="Thomas B.C."/>
            <person name="Sharon I."/>
            <person name="Castelle C.J."/>
            <person name="Singh A."/>
            <person name="Wilkins M.J."/>
            <person name="Williams K.H."/>
            <person name="Banfield J.F."/>
        </authorList>
    </citation>
    <scope>NUCLEOTIDE SEQUENCE [LARGE SCALE GENOMIC DNA]</scope>
</reference>